<dbReference type="AlphaFoldDB" id="A0A1E3IXW4"/>
<dbReference type="GeneID" id="30194753"/>
<dbReference type="Gene3D" id="1.25.40.1040">
    <property type="match status" value="1"/>
</dbReference>
<dbReference type="SUPFAM" id="SSF48452">
    <property type="entry name" value="TPR-like"/>
    <property type="match status" value="2"/>
</dbReference>
<dbReference type="GO" id="GO:0031415">
    <property type="term" value="C:NatA complex"/>
    <property type="evidence" value="ECO:0007669"/>
    <property type="project" value="TreeGrafter"/>
</dbReference>
<evidence type="ECO:0000313" key="7">
    <source>
        <dbReference type="Proteomes" id="UP000094819"/>
    </source>
</evidence>
<sequence>MVPFLRRSGVTAKPLPGAHFSTLESQKQSSLPLTMAHIPKHRALPDKENKLFRELLTQYELKQYKKGIKAADTILKKFPNHGETIALKALTIHSSLPDPMTASAVPKKEEAKAMARLAVKKDITSHITWHVLGIFAKSERNWDEASRAFAQARRLDPDNIPLIRDSISLLTHTRQYSQALQARHHFLTLRPQIRATWLGLVVAHHLAGDADEAIRVYNDYTEATAIDGATAPEKAQTLMYVISLCIEAGRKEEALERLEAGVKEEVISPRGQVSLTKAQLLGELERTEEALKVWEELLKQNSDSLDYYRGYFKAKGLDLAGPHDEAAQSALLESLEQLSQKYPRSAAPRRLALDVAQGEKFRQIAQAYIVKGLERGVPSLFVDVKSIYSDSTKMTVIGEIVQEIISKLEKESTLANDGSIAPPTVLLWAYYYLALHLTHPRNASPNPTRALELVELAITHTPTLPELYMAKAIVLKRAGDPLGAAHEMEKARLLDGQDRFLNGKAAKYWLRAGNVEKAEELLAMFTKKDMSPIQDLTDLQCVWFLQEEGDAYRRSQNRGMALKRYQTVVSVFKEYEDDQYDFHGYCTRRDTFSAYIELLNYEETLRSNPHYAKAALALISIYTEISDNPSLTVEHITPEEEAERKRLAKKAQKAESKAKKAAATSGDKKEEPPLPDEDPKGEKLLKSETPLDDAEKVWKALEQLAGERVETWLAGYEIFSRKKLYAAALRSLLTAQSIAPSNPTLHHQILNFARLTSSADLPAPIAQVIEQSLPTLLGGKDAKSASEAFVEQAIKGSDAEAILGATKGHLEVNHTDVSGAISILSNFASPSVPPSVQGFLSAINFISSREGAEEAQVEALRQKLEERMPLAWALKSGKEQGARKEMLEKEAQGEEVVGKADL</sequence>
<dbReference type="EMBL" id="AWGH01000017">
    <property type="protein sequence ID" value="ODN92746.1"/>
    <property type="molecule type" value="Genomic_DNA"/>
</dbReference>
<keyword evidence="6" id="KW-0808">Transferase</keyword>
<reference evidence="6 7" key="1">
    <citation type="submission" date="2016-06" db="EMBL/GenBank/DDBJ databases">
        <title>Evolution of pathogenesis and genome organization in the Tremellales.</title>
        <authorList>
            <person name="Cuomo C."/>
            <person name="Litvintseva A."/>
            <person name="Heitman J."/>
            <person name="Chen Y."/>
            <person name="Sun S."/>
            <person name="Springer D."/>
            <person name="Dromer F."/>
            <person name="Young S."/>
            <person name="Zeng Q."/>
            <person name="Chapman S."/>
            <person name="Gujja S."/>
            <person name="Saif S."/>
            <person name="Birren B."/>
        </authorList>
    </citation>
    <scope>NUCLEOTIDE SEQUENCE [LARGE SCALE GENOMIC DNA]</scope>
    <source>
        <strain evidence="6 7">CBS 7118</strain>
    </source>
</reference>
<evidence type="ECO:0000313" key="6">
    <source>
        <dbReference type="EMBL" id="ODN92746.1"/>
    </source>
</evidence>
<name>A0A1E3IXW4_9TREE</name>
<dbReference type="PANTHER" id="PTHR22767:SF2">
    <property type="entry name" value="N(ALPHA)-ACETYLTRANSFERASE 15_16, ISOFORM A"/>
    <property type="match status" value="1"/>
</dbReference>
<feature type="coiled-coil region" evidence="4">
    <location>
        <begin position="277"/>
        <end position="304"/>
    </location>
</feature>
<dbReference type="InterPro" id="IPR019734">
    <property type="entry name" value="TPR_rpt"/>
</dbReference>
<comment type="caution">
    <text evidence="6">The sequence shown here is derived from an EMBL/GenBank/DDBJ whole genome shotgun (WGS) entry which is preliminary data.</text>
</comment>
<dbReference type="InterPro" id="IPR021183">
    <property type="entry name" value="NatA_aux_su"/>
</dbReference>
<dbReference type="OrthoDB" id="10263032at2759"/>
<feature type="region of interest" description="Disordered" evidence="5">
    <location>
        <begin position="877"/>
        <end position="902"/>
    </location>
</feature>
<dbReference type="PANTHER" id="PTHR22767">
    <property type="entry name" value="N-TERMINAL ACETYLTRANSFERASE-RELATED"/>
    <property type="match status" value="1"/>
</dbReference>
<dbReference type="PROSITE" id="PS50005">
    <property type="entry name" value="TPR"/>
    <property type="match status" value="1"/>
</dbReference>
<dbReference type="Pfam" id="PF12569">
    <property type="entry name" value="NatA_aux_su"/>
    <property type="match status" value="1"/>
</dbReference>
<keyword evidence="7" id="KW-1185">Reference proteome</keyword>
<feature type="region of interest" description="Disordered" evidence="5">
    <location>
        <begin position="633"/>
        <end position="689"/>
    </location>
</feature>
<dbReference type="PIRSF" id="PIRSF000422">
    <property type="entry name" value="N-terminal-AcTrfase-A_aux_su"/>
    <property type="match status" value="1"/>
</dbReference>
<dbReference type="GO" id="GO:0016740">
    <property type="term" value="F:transferase activity"/>
    <property type="evidence" value="ECO:0007669"/>
    <property type="project" value="UniProtKB-KW"/>
</dbReference>
<keyword evidence="2 3" id="KW-0802">TPR repeat</keyword>
<gene>
    <name evidence="6" type="ORF">L198_05540</name>
</gene>
<dbReference type="RefSeq" id="XP_019030373.1">
    <property type="nucleotide sequence ID" value="XM_019177622.1"/>
</dbReference>
<evidence type="ECO:0000256" key="3">
    <source>
        <dbReference type="PROSITE-ProRule" id="PRU00339"/>
    </source>
</evidence>
<evidence type="ECO:0000256" key="4">
    <source>
        <dbReference type="SAM" id="Coils"/>
    </source>
</evidence>
<accession>A0A1E3IXW4</accession>
<proteinExistence type="predicted"/>
<organism evidence="6 7">
    <name type="scientific">Cryptococcus wingfieldii CBS 7118</name>
    <dbReference type="NCBI Taxonomy" id="1295528"/>
    <lineage>
        <taxon>Eukaryota</taxon>
        <taxon>Fungi</taxon>
        <taxon>Dikarya</taxon>
        <taxon>Basidiomycota</taxon>
        <taxon>Agaricomycotina</taxon>
        <taxon>Tremellomycetes</taxon>
        <taxon>Tremellales</taxon>
        <taxon>Cryptococcaceae</taxon>
        <taxon>Cryptococcus</taxon>
    </lineage>
</organism>
<evidence type="ECO:0000256" key="2">
    <source>
        <dbReference type="ARBA" id="ARBA00022803"/>
    </source>
</evidence>
<protein>
    <submittedName>
        <fullName evidence="6">Peptide alpha-N-acetyltransferase</fullName>
    </submittedName>
</protein>
<dbReference type="Proteomes" id="UP000094819">
    <property type="component" value="Unassembled WGS sequence"/>
</dbReference>
<dbReference type="SMART" id="SM00028">
    <property type="entry name" value="TPR"/>
    <property type="match status" value="3"/>
</dbReference>
<feature type="repeat" description="TPR" evidence="3">
    <location>
        <begin position="126"/>
        <end position="159"/>
    </location>
</feature>
<dbReference type="InterPro" id="IPR011990">
    <property type="entry name" value="TPR-like_helical_dom_sf"/>
</dbReference>
<keyword evidence="1" id="KW-0677">Repeat</keyword>
<feature type="compositionally biased region" description="Basic and acidic residues" evidence="5">
    <location>
        <begin position="636"/>
        <end position="645"/>
    </location>
</feature>
<keyword evidence="4" id="KW-0175">Coiled coil</keyword>
<evidence type="ECO:0000256" key="1">
    <source>
        <dbReference type="ARBA" id="ARBA00022737"/>
    </source>
</evidence>
<evidence type="ECO:0000256" key="5">
    <source>
        <dbReference type="SAM" id="MobiDB-lite"/>
    </source>
</evidence>
<dbReference type="Gene3D" id="1.25.40.1010">
    <property type="match status" value="1"/>
</dbReference>
<feature type="compositionally biased region" description="Basic and acidic residues" evidence="5">
    <location>
        <begin position="666"/>
        <end position="686"/>
    </location>
</feature>